<evidence type="ECO:0000256" key="4">
    <source>
        <dbReference type="ARBA" id="ARBA00023235"/>
    </source>
</evidence>
<evidence type="ECO:0000259" key="5">
    <source>
        <dbReference type="Pfam" id="PF13243"/>
    </source>
</evidence>
<organism evidence="7 8">
    <name type="scientific">Candidatus Nitrospira allomarina</name>
    <dbReference type="NCBI Taxonomy" id="3020900"/>
    <lineage>
        <taxon>Bacteria</taxon>
        <taxon>Pseudomonadati</taxon>
        <taxon>Nitrospirota</taxon>
        <taxon>Nitrospiria</taxon>
        <taxon>Nitrospirales</taxon>
        <taxon>Nitrospiraceae</taxon>
        <taxon>Nitrospira</taxon>
    </lineage>
</organism>
<feature type="domain" description="Squalene cyclase C-terminal" evidence="5">
    <location>
        <begin position="379"/>
        <end position="696"/>
    </location>
</feature>
<evidence type="ECO:0000256" key="2">
    <source>
        <dbReference type="ARBA" id="ARBA00009755"/>
    </source>
</evidence>
<keyword evidence="4 7" id="KW-0413">Isomerase</keyword>
<protein>
    <submittedName>
        <fullName evidence="7">Squalene--hopene cyclase</fullName>
        <ecNumber evidence="7">5.4.99.17</ecNumber>
    </submittedName>
</protein>
<evidence type="ECO:0000256" key="3">
    <source>
        <dbReference type="ARBA" id="ARBA00022737"/>
    </source>
</evidence>
<feature type="domain" description="Squalene cyclase N-terminal" evidence="6">
    <location>
        <begin position="70"/>
        <end position="359"/>
    </location>
</feature>
<comment type="pathway">
    <text evidence="1">Secondary metabolite biosynthesis; hopanoid biosynthesis.</text>
</comment>
<dbReference type="KEGG" id="nall:PP769_06180"/>
<evidence type="ECO:0000313" key="8">
    <source>
        <dbReference type="Proteomes" id="UP001302719"/>
    </source>
</evidence>
<gene>
    <name evidence="7" type="primary">shc</name>
    <name evidence="7" type="ORF">PP769_06180</name>
</gene>
<sequence>MKLLKQFLVRLSGNIFETLNPKLGPYRVKQKPPPLKLVSHNLHPEVSQDRTLQRTANLGHMSALESALQKGEDWLLNMQDPEQGFWVEELEADTTLTSEYVMLRRFLDVVDLDRERKAIRYLLHTHLEDGGWPIFFGGPADISASVKAYFALKLAGVSPDEPVMQRARSFILGKGGVVQANVFTKITLALFGQYDWRGIPCMPPEIFLAPQWFYFNLYAVSYWSRAVIIPLLIIFAHRPMCTISKEQGIDELFLQPRQEVDYAHVPPLHRDSTLISWRNFFVWVDGLLRLYEAYHIKALRKKALSSVQSWMLEHMGGEGGLGAIYPAMAYSVFALRALGYSTDHPLVQKALREIEALEIYSNPGNTPTPTMLHLQPCHSPVWDTALTINALIERGLALDHSSLQHADAWLRARQCQKVGDWAVSAPKARAGGWAFQFENEWYPDVDDTAAVVTGLAKINSADVFGSDEVLQRGFRWALALQGSDGGWGAYDKDNNKLIFNKIPFADHQALLDPSTADLTGRCLEMLGTLGYDQSHPAVNPAIEFLRKEQEPNGSWYGRWGVNYIYGTWCVLSGLRAIGIDMTVPWIQQAVIWLESVQNSDGGWGESCDSYADVEKAGRGESAASQTAWALMALLQAGESDSISVVRGVNWLIRHQRENGVWDEPFHTGTGFPRVFYLRYHGYFKYFPIWALGMYRNVKITGEARADQLRKAAQVARRQSKLV</sequence>
<dbReference type="EC" id="5.4.99.17" evidence="7"/>
<dbReference type="SUPFAM" id="SSF48239">
    <property type="entry name" value="Terpenoid cyclases/Protein prenyltransferases"/>
    <property type="match status" value="2"/>
</dbReference>
<dbReference type="Proteomes" id="UP001302719">
    <property type="component" value="Chromosome"/>
</dbReference>
<dbReference type="PANTHER" id="PTHR11764:SF20">
    <property type="entry name" value="LANOSTEROL SYNTHASE"/>
    <property type="match status" value="1"/>
</dbReference>
<keyword evidence="3" id="KW-0677">Repeat</keyword>
<dbReference type="InterPro" id="IPR006400">
    <property type="entry name" value="Hopene-cyclase"/>
</dbReference>
<accession>A0AA96GFL4</accession>
<evidence type="ECO:0000313" key="7">
    <source>
        <dbReference type="EMBL" id="WNM59350.1"/>
    </source>
</evidence>
<dbReference type="RefSeq" id="WP_312646079.1">
    <property type="nucleotide sequence ID" value="NZ_CP116967.1"/>
</dbReference>
<evidence type="ECO:0000259" key="6">
    <source>
        <dbReference type="Pfam" id="PF13249"/>
    </source>
</evidence>
<dbReference type="InterPro" id="IPR008930">
    <property type="entry name" value="Terpenoid_cyclase/PrenylTrfase"/>
</dbReference>
<dbReference type="GO" id="GO:0016104">
    <property type="term" value="P:triterpenoid biosynthetic process"/>
    <property type="evidence" value="ECO:0007669"/>
    <property type="project" value="InterPro"/>
</dbReference>
<dbReference type="PANTHER" id="PTHR11764">
    <property type="entry name" value="TERPENE CYCLASE/MUTASE FAMILY MEMBER"/>
    <property type="match status" value="1"/>
</dbReference>
<dbReference type="GO" id="GO:0005811">
    <property type="term" value="C:lipid droplet"/>
    <property type="evidence" value="ECO:0007669"/>
    <property type="project" value="InterPro"/>
</dbReference>
<comment type="similarity">
    <text evidence="2">Belongs to the terpene cyclase/mutase family.</text>
</comment>
<proteinExistence type="inferred from homology"/>
<keyword evidence="8" id="KW-1185">Reference proteome</keyword>
<dbReference type="EMBL" id="CP116967">
    <property type="protein sequence ID" value="WNM59350.1"/>
    <property type="molecule type" value="Genomic_DNA"/>
</dbReference>
<dbReference type="GO" id="GO:0051007">
    <property type="term" value="F:squalene-hopene cyclase activity"/>
    <property type="evidence" value="ECO:0007669"/>
    <property type="project" value="UniProtKB-EC"/>
</dbReference>
<dbReference type="InterPro" id="IPR032696">
    <property type="entry name" value="SQ_cyclase_C"/>
</dbReference>
<dbReference type="InterPro" id="IPR018333">
    <property type="entry name" value="Squalene_cyclase"/>
</dbReference>
<name>A0AA96GFL4_9BACT</name>
<dbReference type="SFLD" id="SFLDG01016">
    <property type="entry name" value="Prenyltransferase_Like_2"/>
    <property type="match status" value="1"/>
</dbReference>
<dbReference type="CDD" id="cd02892">
    <property type="entry name" value="SQCY_1"/>
    <property type="match status" value="1"/>
</dbReference>
<dbReference type="Gene3D" id="1.50.10.20">
    <property type="match status" value="2"/>
</dbReference>
<dbReference type="AlphaFoldDB" id="A0AA96GFL4"/>
<evidence type="ECO:0000256" key="1">
    <source>
        <dbReference type="ARBA" id="ARBA00004999"/>
    </source>
</evidence>
<dbReference type="Pfam" id="PF13249">
    <property type="entry name" value="SQHop_cyclase_N"/>
    <property type="match status" value="1"/>
</dbReference>
<reference evidence="7 8" key="1">
    <citation type="submission" date="2023-01" db="EMBL/GenBank/DDBJ databases">
        <title>Cultivation and genomic characterization of new, ubiquitous marine nitrite-oxidizing bacteria from the Nitrospirales.</title>
        <authorList>
            <person name="Mueller A.J."/>
            <person name="Daebeler A."/>
            <person name="Herbold C.W."/>
            <person name="Kirkegaard R.H."/>
            <person name="Daims H."/>
        </authorList>
    </citation>
    <scope>NUCLEOTIDE SEQUENCE [LARGE SCALE GENOMIC DNA]</scope>
    <source>
        <strain evidence="7 8">VA</strain>
    </source>
</reference>
<dbReference type="InterPro" id="IPR032697">
    <property type="entry name" value="SQ_cyclase_N"/>
</dbReference>
<dbReference type="Pfam" id="PF13243">
    <property type="entry name" value="SQHop_cyclase_C"/>
    <property type="match status" value="1"/>
</dbReference>
<dbReference type="NCBIfam" id="TIGR01507">
    <property type="entry name" value="hopene_cyclase"/>
    <property type="match status" value="1"/>
</dbReference>
<dbReference type="NCBIfam" id="TIGR01787">
    <property type="entry name" value="squalene_cyclas"/>
    <property type="match status" value="1"/>
</dbReference>